<accession>A0A448XDK9</accession>
<evidence type="ECO:0000256" key="1">
    <source>
        <dbReference type="SAM" id="MobiDB-lite"/>
    </source>
</evidence>
<protein>
    <submittedName>
        <fullName evidence="2">Uncharacterized protein</fullName>
    </submittedName>
</protein>
<sequence>MVYRPGGLLQWYRATIVSTHPSDNTSAGQKRGRCQVKSSHDPSKALLRLTSLSGEAGKRMRPRPACKMGRLG</sequence>
<dbReference type="EMBL" id="CAAALY010247492">
    <property type="protein sequence ID" value="VEL34348.1"/>
    <property type="molecule type" value="Genomic_DNA"/>
</dbReference>
<feature type="compositionally biased region" description="Polar residues" evidence="1">
    <location>
        <begin position="19"/>
        <end position="28"/>
    </location>
</feature>
<keyword evidence="3" id="KW-1185">Reference proteome</keyword>
<dbReference type="Proteomes" id="UP000784294">
    <property type="component" value="Unassembled WGS sequence"/>
</dbReference>
<evidence type="ECO:0000313" key="2">
    <source>
        <dbReference type="EMBL" id="VEL34348.1"/>
    </source>
</evidence>
<reference evidence="2" key="1">
    <citation type="submission" date="2018-11" db="EMBL/GenBank/DDBJ databases">
        <authorList>
            <consortium name="Pathogen Informatics"/>
        </authorList>
    </citation>
    <scope>NUCLEOTIDE SEQUENCE</scope>
</reference>
<evidence type="ECO:0000313" key="3">
    <source>
        <dbReference type="Proteomes" id="UP000784294"/>
    </source>
</evidence>
<gene>
    <name evidence="2" type="ORF">PXEA_LOCUS27788</name>
</gene>
<organism evidence="2 3">
    <name type="scientific">Protopolystoma xenopodis</name>
    <dbReference type="NCBI Taxonomy" id="117903"/>
    <lineage>
        <taxon>Eukaryota</taxon>
        <taxon>Metazoa</taxon>
        <taxon>Spiralia</taxon>
        <taxon>Lophotrochozoa</taxon>
        <taxon>Platyhelminthes</taxon>
        <taxon>Monogenea</taxon>
        <taxon>Polyopisthocotylea</taxon>
        <taxon>Polystomatidea</taxon>
        <taxon>Polystomatidae</taxon>
        <taxon>Protopolystoma</taxon>
    </lineage>
</organism>
<feature type="region of interest" description="Disordered" evidence="1">
    <location>
        <begin position="19"/>
        <end position="41"/>
    </location>
</feature>
<dbReference type="AlphaFoldDB" id="A0A448XDK9"/>
<comment type="caution">
    <text evidence="2">The sequence shown here is derived from an EMBL/GenBank/DDBJ whole genome shotgun (WGS) entry which is preliminary data.</text>
</comment>
<name>A0A448XDK9_9PLAT</name>
<proteinExistence type="predicted"/>